<gene>
    <name evidence="1" type="ORF">CVV64_05935</name>
</gene>
<comment type="caution">
    <text evidence="1">The sequence shown here is derived from an EMBL/GenBank/DDBJ whole genome shotgun (WGS) entry which is preliminary data.</text>
</comment>
<dbReference type="Proteomes" id="UP000233256">
    <property type="component" value="Unassembled WGS sequence"/>
</dbReference>
<dbReference type="AlphaFoldDB" id="A0A2N1PSK6"/>
<accession>A0A2N1PSK6</accession>
<proteinExistence type="predicted"/>
<protein>
    <submittedName>
        <fullName evidence="1">Uncharacterized protein</fullName>
    </submittedName>
</protein>
<sequence>MRVRKMFLFSDSIDFRDCKTTEGKMKFSRCEFIIAAIFLFCAAFPAIGEPGDTSLYRWTVFGGANLWKPTGISHELSRDAGAVGGFGYFISERGRLGFSYSSNEVSGSYFRASDLAALNVFGKIRAGIDGPGQYSYTGEHLSLSTTSLEYLYYFDGRHDARKINPKGKNLFLKNVFPFCGMAASLSTVDYDQKWRNSAGRTLMERTRETDIYTGSLIMGADFKIDHNLSLTIKGEYSFGNERDNFDSVDYSIDPDGVFGLTSTEIFNGAKFAAADSASNGPFEIDLGGPSFSISLSHIF</sequence>
<name>A0A2N1PSK6_9BACT</name>
<organism evidence="1 2">
    <name type="scientific">Candidatus Wallbacteria bacterium HGW-Wallbacteria-1</name>
    <dbReference type="NCBI Taxonomy" id="2013854"/>
    <lineage>
        <taxon>Bacteria</taxon>
        <taxon>Candidatus Walliibacteriota</taxon>
    </lineage>
</organism>
<evidence type="ECO:0000313" key="1">
    <source>
        <dbReference type="EMBL" id="PKK91306.1"/>
    </source>
</evidence>
<evidence type="ECO:0000313" key="2">
    <source>
        <dbReference type="Proteomes" id="UP000233256"/>
    </source>
</evidence>
<reference evidence="1 2" key="1">
    <citation type="journal article" date="2017" name="ISME J.">
        <title>Potential for microbial H2 and metal transformations associated with novel bacteria and archaea in deep terrestrial subsurface sediments.</title>
        <authorList>
            <person name="Hernsdorf A.W."/>
            <person name="Amano Y."/>
            <person name="Miyakawa K."/>
            <person name="Ise K."/>
            <person name="Suzuki Y."/>
            <person name="Anantharaman K."/>
            <person name="Probst A."/>
            <person name="Burstein D."/>
            <person name="Thomas B.C."/>
            <person name="Banfield J.F."/>
        </authorList>
    </citation>
    <scope>NUCLEOTIDE SEQUENCE [LARGE SCALE GENOMIC DNA]</scope>
    <source>
        <strain evidence="1">HGW-Wallbacteria-1</strain>
    </source>
</reference>
<dbReference type="EMBL" id="PGXC01000003">
    <property type="protein sequence ID" value="PKK91306.1"/>
    <property type="molecule type" value="Genomic_DNA"/>
</dbReference>